<dbReference type="AlphaFoldDB" id="A0A972F9Z0"/>
<dbReference type="GO" id="GO:0009055">
    <property type="term" value="F:electron transfer activity"/>
    <property type="evidence" value="ECO:0007669"/>
    <property type="project" value="InterPro"/>
</dbReference>
<dbReference type="InterPro" id="IPR036909">
    <property type="entry name" value="Cyt_c-like_dom_sf"/>
</dbReference>
<keyword evidence="5" id="KW-0732">Signal</keyword>
<evidence type="ECO:0000256" key="1">
    <source>
        <dbReference type="ARBA" id="ARBA00022617"/>
    </source>
</evidence>
<feature type="non-terminal residue" evidence="7">
    <location>
        <position position="45"/>
    </location>
</feature>
<evidence type="ECO:0000256" key="4">
    <source>
        <dbReference type="PROSITE-ProRule" id="PRU00433"/>
    </source>
</evidence>
<dbReference type="Proteomes" id="UP000599523">
    <property type="component" value="Unassembled WGS sequence"/>
</dbReference>
<name>A0A972F9Z0_9RHOO</name>
<keyword evidence="3 4" id="KW-0408">Iron</keyword>
<proteinExistence type="predicted"/>
<keyword evidence="1 4" id="KW-0349">Heme</keyword>
<evidence type="ECO:0000256" key="2">
    <source>
        <dbReference type="ARBA" id="ARBA00022723"/>
    </source>
</evidence>
<dbReference type="PROSITE" id="PS51007">
    <property type="entry name" value="CYTC"/>
    <property type="match status" value="1"/>
</dbReference>
<feature type="signal peptide" evidence="5">
    <location>
        <begin position="1"/>
        <end position="24"/>
    </location>
</feature>
<reference evidence="7" key="1">
    <citation type="submission" date="2019-12" db="EMBL/GenBank/DDBJ databases">
        <title>Comparative genomics gives insights into the taxonomy of the Azoarcus-Aromatoleum group and reveals separate origins of nif in the plant-associated Azoarcus and non-plant-associated Aromatoleum sub-groups.</title>
        <authorList>
            <person name="Lafos M."/>
            <person name="Maluk M."/>
            <person name="Batista M."/>
            <person name="Junghare M."/>
            <person name="Carmona M."/>
            <person name="Faoro H."/>
            <person name="Cruz L.M."/>
            <person name="Battistoni F."/>
            <person name="De Souza E."/>
            <person name="Pedrosa F."/>
            <person name="Chen W.-M."/>
            <person name="Poole P.S."/>
            <person name="Dixon R.A."/>
            <person name="James E.K."/>
        </authorList>
    </citation>
    <scope>NUCLEOTIDE SEQUENCE</scope>
    <source>
        <strain evidence="7">NSC3</strain>
    </source>
</reference>
<keyword evidence="8" id="KW-1185">Reference proteome</keyword>
<evidence type="ECO:0000259" key="6">
    <source>
        <dbReference type="PROSITE" id="PS51007"/>
    </source>
</evidence>
<evidence type="ECO:0000256" key="5">
    <source>
        <dbReference type="SAM" id="SignalP"/>
    </source>
</evidence>
<feature type="domain" description="Cytochrome c" evidence="6">
    <location>
        <begin position="25"/>
        <end position="45"/>
    </location>
</feature>
<organism evidence="7 8">
    <name type="scientific">Azoarcus taiwanensis</name>
    <dbReference type="NCBI Taxonomy" id="666964"/>
    <lineage>
        <taxon>Bacteria</taxon>
        <taxon>Pseudomonadati</taxon>
        <taxon>Pseudomonadota</taxon>
        <taxon>Betaproteobacteria</taxon>
        <taxon>Rhodocyclales</taxon>
        <taxon>Zoogloeaceae</taxon>
        <taxon>Azoarcus</taxon>
    </lineage>
</organism>
<accession>A0A972F9Z0</accession>
<dbReference type="InterPro" id="IPR009056">
    <property type="entry name" value="Cyt_c-like_dom"/>
</dbReference>
<dbReference type="SUPFAM" id="SSF46626">
    <property type="entry name" value="Cytochrome c"/>
    <property type="match status" value="1"/>
</dbReference>
<gene>
    <name evidence="7" type="ORF">GPA21_19265</name>
</gene>
<sequence length="45" mass="4249">MKSISLAAAVAGAIFTFGASSAVAADIAKGEELAPRCVACHGAGG</sequence>
<evidence type="ECO:0000256" key="3">
    <source>
        <dbReference type="ARBA" id="ARBA00023004"/>
    </source>
</evidence>
<comment type="caution">
    <text evidence="7">The sequence shown here is derived from an EMBL/GenBank/DDBJ whole genome shotgun (WGS) entry which is preliminary data.</text>
</comment>
<dbReference type="EMBL" id="WTVM01000203">
    <property type="protein sequence ID" value="NMG05083.1"/>
    <property type="molecule type" value="Genomic_DNA"/>
</dbReference>
<protein>
    <submittedName>
        <fullName evidence="7">Cytochrome c4</fullName>
    </submittedName>
</protein>
<evidence type="ECO:0000313" key="8">
    <source>
        <dbReference type="Proteomes" id="UP000599523"/>
    </source>
</evidence>
<dbReference type="GO" id="GO:0046872">
    <property type="term" value="F:metal ion binding"/>
    <property type="evidence" value="ECO:0007669"/>
    <property type="project" value="UniProtKB-KW"/>
</dbReference>
<dbReference type="GO" id="GO:0020037">
    <property type="term" value="F:heme binding"/>
    <property type="evidence" value="ECO:0007669"/>
    <property type="project" value="InterPro"/>
</dbReference>
<keyword evidence="2 4" id="KW-0479">Metal-binding</keyword>
<evidence type="ECO:0000313" key="7">
    <source>
        <dbReference type="EMBL" id="NMG05083.1"/>
    </source>
</evidence>
<feature type="chain" id="PRO_5037425230" evidence="5">
    <location>
        <begin position="25"/>
        <end position="45"/>
    </location>
</feature>